<organism evidence="2 3">
    <name type="scientific">Pontibacillus yanchengensis Y32</name>
    <dbReference type="NCBI Taxonomy" id="1385514"/>
    <lineage>
        <taxon>Bacteria</taxon>
        <taxon>Bacillati</taxon>
        <taxon>Bacillota</taxon>
        <taxon>Bacilli</taxon>
        <taxon>Bacillales</taxon>
        <taxon>Bacillaceae</taxon>
        <taxon>Pontibacillus</taxon>
    </lineage>
</organism>
<dbReference type="NCBIfam" id="TIGR02896">
    <property type="entry name" value="spore_III_AF"/>
    <property type="match status" value="1"/>
</dbReference>
<sequence length="208" mass="24326">MEFITEWVTQIILFLLLAFITDLILPTSSLRKYIKLVVGLLLILVFLQPVFKLFEVDVNRLFSQEMMNWENQSEVENMENLIDVKKKEIQASQRAYILEQMAVQLENAAKEELMDEHKVEILNFSFQFSEDEQDLNLEALEQLTVVVSDKQREVQQDDVGEVEDIEINFANQPKKEENSNKSNTVKNFLSEVWQIPIDKINIQWEGGV</sequence>
<dbReference type="Pfam" id="PF09581">
    <property type="entry name" value="Spore_III_AF"/>
    <property type="match status" value="1"/>
</dbReference>
<dbReference type="InterPro" id="IPR014245">
    <property type="entry name" value="Spore_III_AF"/>
</dbReference>
<feature type="transmembrane region" description="Helical" evidence="1">
    <location>
        <begin position="33"/>
        <end position="54"/>
    </location>
</feature>
<name>A0A0A2TFQ8_9BACI</name>
<keyword evidence="3" id="KW-1185">Reference proteome</keyword>
<evidence type="ECO:0000256" key="1">
    <source>
        <dbReference type="SAM" id="Phobius"/>
    </source>
</evidence>
<protein>
    <submittedName>
        <fullName evidence="2">Stage III sporulation protein AF</fullName>
    </submittedName>
</protein>
<keyword evidence="1" id="KW-1133">Transmembrane helix</keyword>
<gene>
    <name evidence="2" type="ORF">N782_08425</name>
</gene>
<keyword evidence="1" id="KW-0472">Membrane</keyword>
<dbReference type="RefSeq" id="WP_036818658.1">
    <property type="nucleotide sequence ID" value="NZ_AVBF01000020.1"/>
</dbReference>
<feature type="transmembrane region" description="Helical" evidence="1">
    <location>
        <begin position="7"/>
        <end position="27"/>
    </location>
</feature>
<evidence type="ECO:0000313" key="2">
    <source>
        <dbReference type="EMBL" id="KGP72926.1"/>
    </source>
</evidence>
<accession>A0A0A2TFQ8</accession>
<dbReference type="eggNOG" id="ENOG5032JPV">
    <property type="taxonomic scope" value="Bacteria"/>
</dbReference>
<dbReference type="OrthoDB" id="2375554at2"/>
<dbReference type="STRING" id="1385514.N782_08425"/>
<comment type="caution">
    <text evidence="2">The sequence shown here is derived from an EMBL/GenBank/DDBJ whole genome shotgun (WGS) entry which is preliminary data.</text>
</comment>
<reference evidence="2 3" key="1">
    <citation type="journal article" date="2015" name="Stand. Genomic Sci.">
        <title>High quality draft genome sequence of the moderately halophilic bacterium Pontibacillus yanchengensis Y32(T) and comparison among Pontibacillus genomes.</title>
        <authorList>
            <person name="Huang J."/>
            <person name="Qiao Z.X."/>
            <person name="Tang J.W."/>
            <person name="Wang G."/>
        </authorList>
    </citation>
    <scope>NUCLEOTIDE SEQUENCE [LARGE SCALE GENOMIC DNA]</scope>
    <source>
        <strain evidence="2 3">Y32</strain>
    </source>
</reference>
<keyword evidence="1" id="KW-0812">Transmembrane</keyword>
<dbReference type="Proteomes" id="UP000030147">
    <property type="component" value="Unassembled WGS sequence"/>
</dbReference>
<proteinExistence type="predicted"/>
<dbReference type="EMBL" id="AVBF01000020">
    <property type="protein sequence ID" value="KGP72926.1"/>
    <property type="molecule type" value="Genomic_DNA"/>
</dbReference>
<evidence type="ECO:0000313" key="3">
    <source>
        <dbReference type="Proteomes" id="UP000030147"/>
    </source>
</evidence>
<dbReference type="AlphaFoldDB" id="A0A0A2TFQ8"/>